<reference evidence="2" key="1">
    <citation type="submission" date="2020-07" db="EMBL/GenBank/DDBJ databases">
        <title>Complete genome sequence of Streptomyces phage Spernnie.</title>
        <authorList>
            <person name="Tate N.B."/>
            <person name="Melbern L."/>
            <person name="Clark J.D."/>
            <person name="Hernandez I."/>
            <person name="Liu M."/>
            <person name="Burrowes B.H."/>
        </authorList>
    </citation>
    <scope>NUCLEOTIDE SEQUENCE</scope>
</reference>
<keyword evidence="3" id="KW-1185">Reference proteome</keyword>
<evidence type="ECO:0000313" key="2">
    <source>
        <dbReference type="EMBL" id="QPB09679.1"/>
    </source>
</evidence>
<dbReference type="EMBL" id="MT701594">
    <property type="protein sequence ID" value="QPB09679.1"/>
    <property type="molecule type" value="Genomic_DNA"/>
</dbReference>
<organism evidence="2 3">
    <name type="scientific">Streptomyces phage Spernnie</name>
    <dbReference type="NCBI Taxonomy" id="2767588"/>
    <lineage>
        <taxon>Viruses</taxon>
        <taxon>Duplodnaviria</taxon>
        <taxon>Heunggongvirae</taxon>
        <taxon>Uroviricota</taxon>
        <taxon>Caudoviricetes</taxon>
        <taxon>Arquatrovirinae</taxon>
        <taxon>Sentinelvirus</taxon>
        <taxon>Sentinelvirus spernnie</taxon>
    </lineage>
</organism>
<feature type="region of interest" description="Disordered" evidence="1">
    <location>
        <begin position="17"/>
        <end position="56"/>
    </location>
</feature>
<evidence type="ECO:0000256" key="1">
    <source>
        <dbReference type="SAM" id="MobiDB-lite"/>
    </source>
</evidence>
<dbReference type="Proteomes" id="UP000662797">
    <property type="component" value="Segment"/>
</dbReference>
<name>A0A873WDY6_9CAUD</name>
<evidence type="ECO:0000313" key="3">
    <source>
        <dbReference type="Proteomes" id="UP000662797"/>
    </source>
</evidence>
<feature type="compositionally biased region" description="Basic and acidic residues" evidence="1">
    <location>
        <begin position="31"/>
        <end position="48"/>
    </location>
</feature>
<proteinExistence type="predicted"/>
<sequence length="135" mass="14971">MRRPARWFLVADEPACSNRGRHHEHPAPQGRVREPEPARPPDSARECPEAPAAQRPERPCCPVRWQVRTLLGVVAGLVLGCALTWDFSPAPAPEVDRVTVFNDGFAEAKQDDCEQGSDAACEWVMIQNDIPLPPK</sequence>
<accession>A0A873WDY6</accession>
<protein>
    <submittedName>
        <fullName evidence="2">Uncharacterized protein</fullName>
    </submittedName>
</protein>
<gene>
    <name evidence="2" type="ORF">CPT_Spernnie_075</name>
</gene>